<proteinExistence type="evidence at transcript level"/>
<evidence type="ECO:0000313" key="2">
    <source>
        <dbReference type="EMBL" id="AII98122.1"/>
    </source>
</evidence>
<evidence type="ECO:0000313" key="1">
    <source>
        <dbReference type="EMBL" id="AII97638.1"/>
    </source>
</evidence>
<reference evidence="1" key="1">
    <citation type="submission" date="2013-07" db="EMBL/GenBank/DDBJ databases">
        <title>Nephila pilipes venom gland.</title>
        <authorList>
            <person name="Huo L.J."/>
        </authorList>
    </citation>
    <scope>NUCLEOTIDE SEQUENCE</scope>
    <source>
        <tissue evidence="1">Venom gland</tissue>
    </source>
</reference>
<name>A0A076KZR5_NEPPI</name>
<dbReference type="AlphaFoldDB" id="A0A076KZR5"/>
<sequence length="16" mass="2105">MSRYCMFKIFINYFIK</sequence>
<protein>
    <submittedName>
        <fullName evidence="1">BLTX244</fullName>
    </submittedName>
    <submittedName>
        <fullName evidence="2">BLTX820</fullName>
    </submittedName>
</protein>
<organism evidence="1">
    <name type="scientific">Nephila pilipes</name>
    <name type="common">Giant wood spider</name>
    <name type="synonym">Nephila maculata</name>
    <dbReference type="NCBI Taxonomy" id="299642"/>
    <lineage>
        <taxon>Eukaryota</taxon>
        <taxon>Metazoa</taxon>
        <taxon>Ecdysozoa</taxon>
        <taxon>Arthropoda</taxon>
        <taxon>Chelicerata</taxon>
        <taxon>Arachnida</taxon>
        <taxon>Araneae</taxon>
        <taxon>Araneomorphae</taxon>
        <taxon>Entelegynae</taxon>
        <taxon>Araneoidea</taxon>
        <taxon>Nephilidae</taxon>
        <taxon>Nephila</taxon>
    </lineage>
</organism>
<dbReference type="EMBL" id="KF433314">
    <property type="protein sequence ID" value="AII97638.1"/>
    <property type="molecule type" value="mRNA"/>
</dbReference>
<accession>A0A076KZR5</accession>
<dbReference type="EMBL" id="KF433801">
    <property type="protein sequence ID" value="AII98122.1"/>
    <property type="molecule type" value="mRNA"/>
</dbReference>